<dbReference type="InterPro" id="IPR035513">
    <property type="entry name" value="Invertase/methylesterase_inhib"/>
</dbReference>
<sequence>MKSSSFALLPFCIIFATLSIVHHASSKQSATNITEAIEDACTLTRARDLCASVLISDPRSETGDIRMFGVIILEKALSKVVSESGGIPMEGVCGPKSNDHQRLVHDIMEAIKKLKYDVKPVAFAVDNMSNAIEDILRCTSASSALVRLLRIAMDILLVLP</sequence>
<feature type="signal peptide" evidence="1">
    <location>
        <begin position="1"/>
        <end position="26"/>
    </location>
</feature>
<dbReference type="EMBL" id="CAMAPE010000019">
    <property type="protein sequence ID" value="CAH9086691.1"/>
    <property type="molecule type" value="Genomic_DNA"/>
</dbReference>
<dbReference type="Proteomes" id="UP001152484">
    <property type="component" value="Unassembled WGS sequence"/>
</dbReference>
<dbReference type="Gene3D" id="1.20.140.40">
    <property type="entry name" value="Invertase/pectin methylesterase inhibitor family protein"/>
    <property type="match status" value="1"/>
</dbReference>
<evidence type="ECO:0000313" key="2">
    <source>
        <dbReference type="EMBL" id="CAH9086691.1"/>
    </source>
</evidence>
<keyword evidence="3" id="KW-1185">Reference proteome</keyword>
<keyword evidence="1" id="KW-0732">Signal</keyword>
<organism evidence="2 3">
    <name type="scientific">Cuscuta europaea</name>
    <name type="common">European dodder</name>
    <dbReference type="NCBI Taxonomy" id="41803"/>
    <lineage>
        <taxon>Eukaryota</taxon>
        <taxon>Viridiplantae</taxon>
        <taxon>Streptophyta</taxon>
        <taxon>Embryophyta</taxon>
        <taxon>Tracheophyta</taxon>
        <taxon>Spermatophyta</taxon>
        <taxon>Magnoliopsida</taxon>
        <taxon>eudicotyledons</taxon>
        <taxon>Gunneridae</taxon>
        <taxon>Pentapetalae</taxon>
        <taxon>asterids</taxon>
        <taxon>lamiids</taxon>
        <taxon>Solanales</taxon>
        <taxon>Convolvulaceae</taxon>
        <taxon>Cuscuteae</taxon>
        <taxon>Cuscuta</taxon>
        <taxon>Cuscuta subgen. Cuscuta</taxon>
    </lineage>
</organism>
<feature type="chain" id="PRO_5040154872" description="Pectinesterase inhibitor domain-containing protein" evidence="1">
    <location>
        <begin position="27"/>
        <end position="160"/>
    </location>
</feature>
<gene>
    <name evidence="2" type="ORF">CEURO_LOCUS9730</name>
</gene>
<evidence type="ECO:0000313" key="3">
    <source>
        <dbReference type="Proteomes" id="UP001152484"/>
    </source>
</evidence>
<dbReference type="GO" id="GO:0004857">
    <property type="term" value="F:enzyme inhibitor activity"/>
    <property type="evidence" value="ECO:0007669"/>
    <property type="project" value="InterPro"/>
</dbReference>
<dbReference type="OrthoDB" id="1918674at2759"/>
<name>A0A9P0Z2D3_CUSEU</name>
<evidence type="ECO:0008006" key="4">
    <source>
        <dbReference type="Google" id="ProtNLM"/>
    </source>
</evidence>
<dbReference type="NCBIfam" id="TIGR01614">
    <property type="entry name" value="PME_inhib"/>
    <property type="match status" value="1"/>
</dbReference>
<dbReference type="SUPFAM" id="SSF101148">
    <property type="entry name" value="Plant invertase/pectin methylesterase inhibitor"/>
    <property type="match status" value="1"/>
</dbReference>
<evidence type="ECO:0000256" key="1">
    <source>
        <dbReference type="SAM" id="SignalP"/>
    </source>
</evidence>
<protein>
    <recommendedName>
        <fullName evidence="4">Pectinesterase inhibitor domain-containing protein</fullName>
    </recommendedName>
</protein>
<dbReference type="InterPro" id="IPR006501">
    <property type="entry name" value="Pectinesterase_inhib_dom"/>
</dbReference>
<comment type="caution">
    <text evidence="2">The sequence shown here is derived from an EMBL/GenBank/DDBJ whole genome shotgun (WGS) entry which is preliminary data.</text>
</comment>
<proteinExistence type="predicted"/>
<dbReference type="AlphaFoldDB" id="A0A9P0Z2D3"/>
<accession>A0A9P0Z2D3</accession>
<reference evidence="2" key="1">
    <citation type="submission" date="2022-07" db="EMBL/GenBank/DDBJ databases">
        <authorList>
            <person name="Macas J."/>
            <person name="Novak P."/>
            <person name="Neumann P."/>
        </authorList>
    </citation>
    <scope>NUCLEOTIDE SEQUENCE</scope>
</reference>